<protein>
    <submittedName>
        <fullName evidence="4">Regulator of chromosome condensation (RCC1) family protein</fullName>
    </submittedName>
</protein>
<accession>A0AAV8HKU7</accession>
<dbReference type="EMBL" id="JAMFTS010000001">
    <property type="protein sequence ID" value="KAJ4816271.1"/>
    <property type="molecule type" value="Genomic_DNA"/>
</dbReference>
<evidence type="ECO:0000313" key="4">
    <source>
        <dbReference type="EMBL" id="KAJ4816271.1"/>
    </source>
</evidence>
<evidence type="ECO:0000313" key="5">
    <source>
        <dbReference type="Proteomes" id="UP001140206"/>
    </source>
</evidence>
<comment type="caution">
    <text evidence="4">The sequence shown here is derived from an EMBL/GenBank/DDBJ whole genome shotgun (WGS) entry which is preliminary data.</text>
</comment>
<name>A0AAV8HKU7_9POAL</name>
<evidence type="ECO:0000256" key="1">
    <source>
        <dbReference type="ARBA" id="ARBA00022737"/>
    </source>
</evidence>
<keyword evidence="1" id="KW-0677">Repeat</keyword>
<feature type="repeat" description="RCC1" evidence="2">
    <location>
        <begin position="197"/>
        <end position="250"/>
    </location>
</feature>
<reference evidence="4" key="1">
    <citation type="submission" date="2022-08" db="EMBL/GenBank/DDBJ databases">
        <authorList>
            <person name="Marques A."/>
        </authorList>
    </citation>
    <scope>NUCLEOTIDE SEQUENCE</scope>
    <source>
        <strain evidence="4">RhyPub2mFocal</strain>
        <tissue evidence="4">Leaves</tissue>
    </source>
</reference>
<feature type="repeat" description="RCC1" evidence="2">
    <location>
        <begin position="419"/>
        <end position="472"/>
    </location>
</feature>
<organism evidence="4 5">
    <name type="scientific">Rhynchospora pubera</name>
    <dbReference type="NCBI Taxonomy" id="906938"/>
    <lineage>
        <taxon>Eukaryota</taxon>
        <taxon>Viridiplantae</taxon>
        <taxon>Streptophyta</taxon>
        <taxon>Embryophyta</taxon>
        <taxon>Tracheophyta</taxon>
        <taxon>Spermatophyta</taxon>
        <taxon>Magnoliopsida</taxon>
        <taxon>Liliopsida</taxon>
        <taxon>Poales</taxon>
        <taxon>Cyperaceae</taxon>
        <taxon>Cyperoideae</taxon>
        <taxon>Rhynchosporeae</taxon>
        <taxon>Rhynchospora</taxon>
    </lineage>
</organism>
<proteinExistence type="predicted"/>
<dbReference type="PANTHER" id="PTHR22870:SF466">
    <property type="entry name" value="ANKYRIN REPEAT-CONTAINING PROTEIN"/>
    <property type="match status" value="1"/>
</dbReference>
<feature type="repeat" description="RCC1" evidence="2">
    <location>
        <begin position="306"/>
        <end position="349"/>
    </location>
</feature>
<evidence type="ECO:0000256" key="2">
    <source>
        <dbReference type="PROSITE-ProRule" id="PRU00235"/>
    </source>
</evidence>
<dbReference type="Proteomes" id="UP001140206">
    <property type="component" value="Chromosome 1"/>
</dbReference>
<gene>
    <name evidence="4" type="ORF">LUZ62_028837</name>
</gene>
<dbReference type="AlphaFoldDB" id="A0AAV8HKU7"/>
<feature type="repeat" description="RCC1" evidence="2">
    <location>
        <begin position="349"/>
        <end position="418"/>
    </location>
</feature>
<dbReference type="Gene3D" id="2.130.10.30">
    <property type="entry name" value="Regulator of chromosome condensation 1/beta-lactamase-inhibitor protein II"/>
    <property type="match status" value="2"/>
</dbReference>
<dbReference type="PRINTS" id="PR00633">
    <property type="entry name" value="RCCNDNSATION"/>
</dbReference>
<keyword evidence="5" id="KW-1185">Reference proteome</keyword>
<dbReference type="InterPro" id="IPR051210">
    <property type="entry name" value="Ub_ligase/GEF_domain"/>
</dbReference>
<dbReference type="Pfam" id="PF25390">
    <property type="entry name" value="WD40_RLD"/>
    <property type="match status" value="1"/>
</dbReference>
<sequence>MKYELSRLVIRLLGTRVRFKCGLRPIVFVKLGNRKTACGETGTNRAWKRFPVANTAGAGTRRRKMMQRREKKYGDLAGELVRMASLALVLSKTSTFLNPFASPLLFPSLASPVVAPIPSLLLVKHLSFLLTVKLLAHIPLCFRDGRVLSWGRSDHGQLGHGDLDNCGKPKFLKFFEGFKLKCVSAGWSHSAFVADTGCLFMCGNGSFGQLGNGEIQSCNVPSEVTFFKSKHVEVEEIACGMRHTLALANGNRVYGFGSNRYGQVGNIAVGAQKSCKFPELADGFENCKVQALFANGDHSAALTDNGQLYIWGRAFTGKINYLHPRIVPSSLKFSQVALGWHHIVLLSDGEVYMMGNYRHVQHSGSASDVVPDQSFPSLTTGANENSPLLSLEKVKVLKGERVVQIASGAEHSALLTDKGSVMTWGWGEHGQLGLGDACDQALPQTVNLEEASSLATVRLAVYCGSGFTIVTR</sequence>
<feature type="repeat" description="RCC1" evidence="2">
    <location>
        <begin position="145"/>
        <end position="196"/>
    </location>
</feature>
<feature type="repeat" description="RCC1" evidence="2">
    <location>
        <begin position="251"/>
        <end position="305"/>
    </location>
</feature>
<dbReference type="PROSITE" id="PS00626">
    <property type="entry name" value="RCC1_2"/>
    <property type="match status" value="2"/>
</dbReference>
<dbReference type="InterPro" id="IPR000408">
    <property type="entry name" value="Reg_chr_condens"/>
</dbReference>
<dbReference type="InterPro" id="IPR058923">
    <property type="entry name" value="RCC1-like_dom"/>
</dbReference>
<feature type="domain" description="RCC1-like" evidence="3">
    <location>
        <begin position="143"/>
        <end position="470"/>
    </location>
</feature>
<dbReference type="InterPro" id="IPR009091">
    <property type="entry name" value="RCC1/BLIP-II"/>
</dbReference>
<evidence type="ECO:0000259" key="3">
    <source>
        <dbReference type="Pfam" id="PF25390"/>
    </source>
</evidence>
<dbReference type="PANTHER" id="PTHR22870">
    <property type="entry name" value="REGULATOR OF CHROMOSOME CONDENSATION"/>
    <property type="match status" value="1"/>
</dbReference>
<dbReference type="PROSITE" id="PS50012">
    <property type="entry name" value="RCC1_3"/>
    <property type="match status" value="6"/>
</dbReference>
<dbReference type="SUPFAM" id="SSF50985">
    <property type="entry name" value="RCC1/BLIP-II"/>
    <property type="match status" value="1"/>
</dbReference>